<proteinExistence type="predicted"/>
<dbReference type="RefSeq" id="WP_334252375.1">
    <property type="nucleotide sequence ID" value="NZ_JBAKBE010000011.1"/>
</dbReference>
<keyword evidence="3" id="KW-1185">Reference proteome</keyword>
<organism evidence="2 3">
    <name type="scientific">Pannonibacter anstelovis</name>
    <dbReference type="NCBI Taxonomy" id="3121537"/>
    <lineage>
        <taxon>Bacteria</taxon>
        <taxon>Pseudomonadati</taxon>
        <taxon>Pseudomonadota</taxon>
        <taxon>Alphaproteobacteria</taxon>
        <taxon>Hyphomicrobiales</taxon>
        <taxon>Stappiaceae</taxon>
        <taxon>Pannonibacter</taxon>
    </lineage>
</organism>
<feature type="region of interest" description="Disordered" evidence="1">
    <location>
        <begin position="84"/>
        <end position="126"/>
    </location>
</feature>
<evidence type="ECO:0000313" key="3">
    <source>
        <dbReference type="Proteomes" id="UP001380822"/>
    </source>
</evidence>
<accession>A0ABU7ZU59</accession>
<evidence type="ECO:0008006" key="4">
    <source>
        <dbReference type="Google" id="ProtNLM"/>
    </source>
</evidence>
<evidence type="ECO:0000313" key="2">
    <source>
        <dbReference type="EMBL" id="MEH0098072.1"/>
    </source>
</evidence>
<evidence type="ECO:0000256" key="1">
    <source>
        <dbReference type="SAM" id="MobiDB-lite"/>
    </source>
</evidence>
<reference evidence="2 3" key="1">
    <citation type="submission" date="2024-02" db="EMBL/GenBank/DDBJ databases">
        <title>A new putative Pannonibacter species isolated from two cases of bloodstream infections in paediatric patients.</title>
        <authorList>
            <person name="Castellana S."/>
            <person name="De Laurentiis V."/>
            <person name="Grassi M."/>
            <person name="De Leonardis F."/>
            <person name="Mosca A."/>
            <person name="De Carlo C."/>
            <person name="Sparapano E."/>
            <person name="Ronga L."/>
            <person name="Santacroce L."/>
            <person name="Chironna M."/>
            <person name="De Robertis A."/>
            <person name="Bianco A."/>
            <person name="Del Sambro L."/>
            <person name="Capozzi L."/>
            <person name="Parisi A."/>
        </authorList>
    </citation>
    <scope>NUCLEOTIDE SEQUENCE [LARGE SCALE GENOMIC DNA]</scope>
    <source>
        <strain evidence="2 3">Pt2</strain>
    </source>
</reference>
<sequence length="539" mass="58201">MAKFQIFPPADAEYPLTVIWVEDRKDHYVRKEEVIAVLNAASGWINISAPFPGIIDTAEVARGDRLKERKALLVLRQEAAAPVHTPGEAAPLREEASKPAADQAAPVEPQKPEPEKKKDAAAKATKASRKSRLGFGELALLASLALVGWAAYDHFTSPYSGPLSLEAMAAVKVSAKDLAPREDWGAVFPGQGMIVLKDRTVPVFSNANRERNCGAAIIADNFAAFDAGCFSREMIEESQSGGRARADFLYRYANGGRITEYSFPIKALHYWGFGSADNVVALAELAPAAGGETAGEKTGLSGYMTISTSNPPAFAEQTIPSSDLALPNEVRGLQYWSAEGPKFKNDELLALPLTFGGLSSQTISDLAGQGGLLRVPLEDGKMRLAGFIGYRKTVILPKAAGEQRLHQITVSGSFFSDADYAHIDAARKGNSTAGSSRFRLDTDRTRSERSITLRNMCPHPVRFNFINMAEDKIRYIEAGSGDTLSLESLNLGPKVYYSVDTGSPEAPSARAIAFNGTTYHMQPVTLEGVRLGLIARDCR</sequence>
<gene>
    <name evidence="2" type="ORF">V6L76_17550</name>
</gene>
<dbReference type="EMBL" id="JBAKBE010000011">
    <property type="protein sequence ID" value="MEH0098072.1"/>
    <property type="molecule type" value="Genomic_DNA"/>
</dbReference>
<name>A0ABU7ZU59_9HYPH</name>
<protein>
    <recommendedName>
        <fullName evidence="4">PASTA domain-containing protein</fullName>
    </recommendedName>
</protein>
<dbReference type="Proteomes" id="UP001380822">
    <property type="component" value="Unassembled WGS sequence"/>
</dbReference>
<comment type="caution">
    <text evidence="2">The sequence shown here is derived from an EMBL/GenBank/DDBJ whole genome shotgun (WGS) entry which is preliminary data.</text>
</comment>
<feature type="compositionally biased region" description="Basic and acidic residues" evidence="1">
    <location>
        <begin position="110"/>
        <end position="121"/>
    </location>
</feature>